<organism evidence="1 2">
    <name type="scientific">Pelagihabitans pacificus</name>
    <dbReference type="NCBI Taxonomy" id="2696054"/>
    <lineage>
        <taxon>Bacteria</taxon>
        <taxon>Pseudomonadati</taxon>
        <taxon>Bacteroidota</taxon>
        <taxon>Flavobacteriia</taxon>
        <taxon>Flavobacteriales</taxon>
        <taxon>Flavobacteriaceae</taxon>
        <taxon>Pelagihabitans</taxon>
    </lineage>
</organism>
<reference evidence="1" key="1">
    <citation type="submission" date="2019-07" db="EMBL/GenBank/DDBJ databases">
        <authorList>
            <person name="De-Chao Zhang Q."/>
        </authorList>
    </citation>
    <scope>NUCLEOTIDE SEQUENCE</scope>
    <source>
        <strain evidence="1">TP-CH-4</strain>
    </source>
</reference>
<name>A0A967EF49_9FLAO</name>
<protein>
    <recommendedName>
        <fullName evidence="3">Lipoprotein</fullName>
    </recommendedName>
</protein>
<gene>
    <name evidence="1" type="ORF">FK220_016925</name>
</gene>
<sequence>MKKILPIILCVFLLFACDKIDDLTKFDMDYDSSVVIESAANINLPFDVVTPDVETNSESEFAVNDTRKDLIEEIKLKSLRLNITSPDNQDFSFLKSVEIFISAEGLEEVPIAAITEVPEDIGSLLELDTSDRDIKEYIKKDKFNLRLNTVTDEVLTSDCYIDVKSVFFVDAKILGI</sequence>
<dbReference type="EMBL" id="VIKU02000005">
    <property type="protein sequence ID" value="NHF61038.1"/>
    <property type="molecule type" value="Genomic_DNA"/>
</dbReference>
<evidence type="ECO:0000313" key="2">
    <source>
        <dbReference type="Proteomes" id="UP000707206"/>
    </source>
</evidence>
<dbReference type="AlphaFoldDB" id="A0A967EF49"/>
<dbReference type="PROSITE" id="PS51257">
    <property type="entry name" value="PROKAR_LIPOPROTEIN"/>
    <property type="match status" value="1"/>
</dbReference>
<dbReference type="Proteomes" id="UP000707206">
    <property type="component" value="Unassembled WGS sequence"/>
</dbReference>
<accession>A0A967EF49</accession>
<keyword evidence="2" id="KW-1185">Reference proteome</keyword>
<proteinExistence type="predicted"/>
<evidence type="ECO:0000313" key="1">
    <source>
        <dbReference type="EMBL" id="NHF61038.1"/>
    </source>
</evidence>
<comment type="caution">
    <text evidence="1">The sequence shown here is derived from an EMBL/GenBank/DDBJ whole genome shotgun (WGS) entry which is preliminary data.</text>
</comment>
<dbReference type="RefSeq" id="WP_152575523.1">
    <property type="nucleotide sequence ID" value="NZ_VIKU02000005.1"/>
</dbReference>
<reference evidence="1" key="2">
    <citation type="submission" date="2020-03" db="EMBL/GenBank/DDBJ databases">
        <title>Flavobacteriaceae bacterium strain TP-CH-4, a member of the family Flavobacteriaceae isolated from a deep-sea seamount.</title>
        <authorList>
            <person name="Zhang D.-C."/>
        </authorList>
    </citation>
    <scope>NUCLEOTIDE SEQUENCE</scope>
    <source>
        <strain evidence="1">TP-CH-4</strain>
    </source>
</reference>
<evidence type="ECO:0008006" key="3">
    <source>
        <dbReference type="Google" id="ProtNLM"/>
    </source>
</evidence>